<dbReference type="InterPro" id="IPR010310">
    <property type="entry name" value="T7SS_ESAT-6-like"/>
</dbReference>
<dbReference type="RefSeq" id="WP_031390617.1">
    <property type="nucleotide sequence ID" value="NZ_JPNB01000001.1"/>
</dbReference>
<dbReference type="Gene3D" id="1.10.287.1060">
    <property type="entry name" value="ESAT-6-like"/>
    <property type="match status" value="1"/>
</dbReference>
<dbReference type="OrthoDB" id="2005154at2"/>
<organism evidence="1 2">
    <name type="scientific">Kineothrix alysoides</name>
    <dbReference type="NCBI Taxonomy" id="1469948"/>
    <lineage>
        <taxon>Bacteria</taxon>
        <taxon>Bacillati</taxon>
        <taxon>Bacillota</taxon>
        <taxon>Clostridia</taxon>
        <taxon>Lachnospirales</taxon>
        <taxon>Lachnospiraceae</taxon>
        <taxon>Kineothrix</taxon>
    </lineage>
</organism>
<reference evidence="1 2" key="1">
    <citation type="submission" date="2019-03" db="EMBL/GenBank/DDBJ databases">
        <title>Genomic Encyclopedia of Type Strains, Phase IV (KMG-IV): sequencing the most valuable type-strain genomes for metagenomic binning, comparative biology and taxonomic classification.</title>
        <authorList>
            <person name="Goeker M."/>
        </authorList>
    </citation>
    <scope>NUCLEOTIDE SEQUENCE [LARGE SCALE GENOMIC DNA]</scope>
    <source>
        <strain evidence="1 2">DSM 100556</strain>
    </source>
</reference>
<dbReference type="EMBL" id="SLUO01000005">
    <property type="protein sequence ID" value="TCL59040.1"/>
    <property type="molecule type" value="Genomic_DNA"/>
</dbReference>
<dbReference type="InterPro" id="IPR036689">
    <property type="entry name" value="ESAT-6-like_sf"/>
</dbReference>
<comment type="caution">
    <text evidence="1">The sequence shown here is derived from an EMBL/GenBank/DDBJ whole genome shotgun (WGS) entry which is preliminary data.</text>
</comment>
<dbReference type="Pfam" id="PF06013">
    <property type="entry name" value="WXG100"/>
    <property type="match status" value="1"/>
</dbReference>
<name>A0A4R1R137_9FIRM</name>
<evidence type="ECO:0000313" key="1">
    <source>
        <dbReference type="EMBL" id="TCL59040.1"/>
    </source>
</evidence>
<protein>
    <submittedName>
        <fullName evidence="1">WXG100 family type VII secretion target</fullName>
    </submittedName>
</protein>
<sequence length="99" mass="10980">MADMSNVDSEKILSTVNQLDGIVTSIQAQMRKIADAVAGLDKGWISPVKAEFMSRYQKDEEAMNEMISQYSEISEQLKETAADFDKTENEIVSSVSALK</sequence>
<gene>
    <name evidence="1" type="ORF">EDD76_105216</name>
</gene>
<dbReference type="SUPFAM" id="SSF140453">
    <property type="entry name" value="EsxAB dimer-like"/>
    <property type="match status" value="1"/>
</dbReference>
<dbReference type="AlphaFoldDB" id="A0A4R1R137"/>
<proteinExistence type="predicted"/>
<evidence type="ECO:0000313" key="2">
    <source>
        <dbReference type="Proteomes" id="UP000295718"/>
    </source>
</evidence>
<accession>A0A4R1R137</accession>
<keyword evidence="2" id="KW-1185">Reference proteome</keyword>
<dbReference type="STRING" id="1469948.GCA_000732725_01921"/>
<dbReference type="Proteomes" id="UP000295718">
    <property type="component" value="Unassembled WGS sequence"/>
</dbReference>